<evidence type="ECO:0000256" key="3">
    <source>
        <dbReference type="SAM" id="MobiDB-lite"/>
    </source>
</evidence>
<keyword evidence="6" id="KW-1185">Reference proteome</keyword>
<proteinExistence type="predicted"/>
<dbReference type="InterPro" id="IPR051201">
    <property type="entry name" value="Chloro_Bact_Ser_Proteases"/>
</dbReference>
<dbReference type="InterPro" id="IPR001940">
    <property type="entry name" value="Peptidase_S1C"/>
</dbReference>
<feature type="region of interest" description="Disordered" evidence="3">
    <location>
        <begin position="84"/>
        <end position="154"/>
    </location>
</feature>
<feature type="compositionally biased region" description="Low complexity" evidence="3">
    <location>
        <begin position="84"/>
        <end position="97"/>
    </location>
</feature>
<accession>A0ABS7UEM6</accession>
<name>A0ABS7UEM6_9ACTN</name>
<dbReference type="PANTHER" id="PTHR43343">
    <property type="entry name" value="PEPTIDASE S12"/>
    <property type="match status" value="1"/>
</dbReference>
<dbReference type="Gene3D" id="2.30.42.10">
    <property type="match status" value="1"/>
</dbReference>
<feature type="region of interest" description="Disordered" evidence="3">
    <location>
        <begin position="1"/>
        <end position="42"/>
    </location>
</feature>
<reference evidence="5 6" key="1">
    <citation type="submission" date="2021-09" db="EMBL/GenBank/DDBJ databases">
        <title>Whole genome sequence of Nocardioides sp. GBK3QG-3.</title>
        <authorList>
            <person name="Tuo L."/>
        </authorList>
    </citation>
    <scope>NUCLEOTIDE SEQUENCE [LARGE SCALE GENOMIC DNA]</scope>
    <source>
        <strain evidence="5 6">GBK3QG-3</strain>
    </source>
</reference>
<organism evidence="5 6">
    <name type="scientific">Nocardioides mangrovi</name>
    <dbReference type="NCBI Taxonomy" id="2874580"/>
    <lineage>
        <taxon>Bacteria</taxon>
        <taxon>Bacillati</taxon>
        <taxon>Actinomycetota</taxon>
        <taxon>Actinomycetes</taxon>
        <taxon>Propionibacteriales</taxon>
        <taxon>Nocardioidaceae</taxon>
        <taxon>Nocardioides</taxon>
    </lineage>
</organism>
<feature type="compositionally biased region" description="Low complexity" evidence="3">
    <location>
        <begin position="33"/>
        <end position="42"/>
    </location>
</feature>
<dbReference type="Gene3D" id="2.40.10.120">
    <property type="match status" value="1"/>
</dbReference>
<dbReference type="InterPro" id="IPR009003">
    <property type="entry name" value="Peptidase_S1_PA"/>
</dbReference>
<dbReference type="Pfam" id="PF13365">
    <property type="entry name" value="Trypsin_2"/>
    <property type="match status" value="1"/>
</dbReference>
<dbReference type="EMBL" id="JAIQZJ010000008">
    <property type="protein sequence ID" value="MBZ5739458.1"/>
    <property type="molecule type" value="Genomic_DNA"/>
</dbReference>
<gene>
    <name evidence="5" type="ORF">K8U61_14895</name>
</gene>
<dbReference type="Proteomes" id="UP000780875">
    <property type="component" value="Unassembled WGS sequence"/>
</dbReference>
<feature type="domain" description="PDZ" evidence="4">
    <location>
        <begin position="357"/>
        <end position="421"/>
    </location>
</feature>
<comment type="caution">
    <text evidence="5">The sequence shown here is derived from an EMBL/GenBank/DDBJ whole genome shotgun (WGS) entry which is preliminary data.</text>
</comment>
<dbReference type="PANTHER" id="PTHR43343:SF3">
    <property type="entry name" value="PROTEASE DO-LIKE 8, CHLOROPLASTIC"/>
    <property type="match status" value="1"/>
</dbReference>
<evidence type="ECO:0000313" key="5">
    <source>
        <dbReference type="EMBL" id="MBZ5739458.1"/>
    </source>
</evidence>
<dbReference type="SUPFAM" id="SSF50494">
    <property type="entry name" value="Trypsin-like serine proteases"/>
    <property type="match status" value="1"/>
</dbReference>
<sequence>MDQTPRSPQPPSHDPYGNPYTAPTYGPAEQANPYAAAFQHPPAAQPAARHGWAWKATIAGAVAGGVLAASVAVPVTWALNRSDSTATASAPSQSAPQVPGQTSPDTGSEGSEGSDGTGQVPDFGGQAPGYGQTDPYGQGTSTQEGTQTDATAEESKGVVLIDTVTTEGEGAGTGLVIDSSGLVLTNYHVVEGSTQVKVTVATTGETYDATVVGHDQTSDIALLQLDGASGLDTVTLDDDGDPAVSDAVTAIGNAQGQGYLSASSGSVVALDQSIDTAAEGTVEGEHLTGLIQMDAYVVGGYSGGALLDDEGEVVGITTAASSGGETESFAIPIDTAEQIVEQIESGDESGDVQVGPSAYLGIAIAQTADDTSGSVQVSQVQSGGAAADAGVTAGSTITAIGSTSITSYDVLKSTLATYEPGDSALLKWTDSSGKTHSATVTLGESPVN</sequence>
<dbReference type="InterPro" id="IPR001478">
    <property type="entry name" value="PDZ"/>
</dbReference>
<feature type="compositionally biased region" description="Low complexity" evidence="3">
    <location>
        <begin position="137"/>
        <end position="148"/>
    </location>
</feature>
<evidence type="ECO:0000259" key="4">
    <source>
        <dbReference type="Pfam" id="PF00595"/>
    </source>
</evidence>
<dbReference type="Pfam" id="PF00595">
    <property type="entry name" value="PDZ"/>
    <property type="match status" value="1"/>
</dbReference>
<dbReference type="RefSeq" id="WP_224123826.1">
    <property type="nucleotide sequence ID" value="NZ_JAIQZJ010000008.1"/>
</dbReference>
<dbReference type="SUPFAM" id="SSF50156">
    <property type="entry name" value="PDZ domain-like"/>
    <property type="match status" value="1"/>
</dbReference>
<evidence type="ECO:0000256" key="1">
    <source>
        <dbReference type="ARBA" id="ARBA00022670"/>
    </source>
</evidence>
<keyword evidence="1" id="KW-0645">Protease</keyword>
<protein>
    <submittedName>
        <fullName evidence="5">Trypsin-like peptidase domain-containing protein</fullName>
    </submittedName>
</protein>
<dbReference type="InterPro" id="IPR036034">
    <property type="entry name" value="PDZ_sf"/>
</dbReference>
<keyword evidence="2" id="KW-0378">Hydrolase</keyword>
<evidence type="ECO:0000256" key="2">
    <source>
        <dbReference type="ARBA" id="ARBA00022801"/>
    </source>
</evidence>
<evidence type="ECO:0000313" key="6">
    <source>
        <dbReference type="Proteomes" id="UP000780875"/>
    </source>
</evidence>
<dbReference type="PRINTS" id="PR00834">
    <property type="entry name" value="PROTEASES2C"/>
</dbReference>